<dbReference type="RefSeq" id="XP_032057569.1">
    <property type="nucleotide sequence ID" value="XM_032201678.1"/>
</dbReference>
<evidence type="ECO:0000259" key="5">
    <source>
        <dbReference type="Pfam" id="PF07859"/>
    </source>
</evidence>
<organism evidence="6 7">
    <name type="scientific">Aythya fuligula</name>
    <name type="common">Tufted duck</name>
    <name type="synonym">Anas fuligula</name>
    <dbReference type="NCBI Taxonomy" id="219594"/>
    <lineage>
        <taxon>Eukaryota</taxon>
        <taxon>Metazoa</taxon>
        <taxon>Chordata</taxon>
        <taxon>Craniata</taxon>
        <taxon>Vertebrata</taxon>
        <taxon>Euteleostomi</taxon>
        <taxon>Archelosauria</taxon>
        <taxon>Archosauria</taxon>
        <taxon>Dinosauria</taxon>
        <taxon>Saurischia</taxon>
        <taxon>Theropoda</taxon>
        <taxon>Coelurosauria</taxon>
        <taxon>Aves</taxon>
        <taxon>Neognathae</taxon>
        <taxon>Galloanserae</taxon>
        <taxon>Anseriformes</taxon>
        <taxon>Anatidae</taxon>
        <taxon>Aythyinae</taxon>
        <taxon>Aythya</taxon>
    </lineage>
</organism>
<evidence type="ECO:0000256" key="2">
    <source>
        <dbReference type="ARBA" id="ARBA00022801"/>
    </source>
</evidence>
<dbReference type="Proteomes" id="UP000504639">
    <property type="component" value="Chromosome 21"/>
</dbReference>
<dbReference type="GeneID" id="116497748"/>
<feature type="active site" evidence="3">
    <location>
        <position position="347"/>
    </location>
</feature>
<evidence type="ECO:0000313" key="7">
    <source>
        <dbReference type="RefSeq" id="XP_032057569.1"/>
    </source>
</evidence>
<evidence type="ECO:0000256" key="4">
    <source>
        <dbReference type="SAM" id="Phobius"/>
    </source>
</evidence>
<sequence length="407" mass="46144">MEFFYALALIAGILVAFILLVLIATSYDSFKAKIPPEVDQPSKLSLYHYFYTLVEILAKTSESLGIFKEHVLIRLVCGGLPAFRDSKLFIKDLHFDGVPVRIYLPRLPSASKWRGVIFFHGGCGMYGGIRSHERVCRYIARESDSVVMSVGYRLSPECKYPAQNLDCLTAAVHFLKTAENYGVDPDRIIVCGDSVGGTFTANVCQELVNRTDIPKIRAQVMIYPFLQAMNFNLPSHQKNAFTALLSLERTVHYILKYLNKDCSLKEALLAGSHVPESVNLKYRKWINPDLIPEKFKQDYEPPLPTPCVPQVHEETKELFETRISPLLAEDAVICRLPEACIITCEHDVLRDDGLLYKKRLEDNDVKVTWYHIEEGFHGTIAFFGYSIFSFPSSSKIVDHAVNFIKGF</sequence>
<dbReference type="InterPro" id="IPR029058">
    <property type="entry name" value="AB_hydrolase_fold"/>
</dbReference>
<dbReference type="KEGG" id="aful:116497748"/>
<gene>
    <name evidence="7" type="primary">LOC116497748</name>
</gene>
<protein>
    <submittedName>
        <fullName evidence="7">Arylacetamide deacetylase-like 4</fullName>
    </submittedName>
</protein>
<keyword evidence="4" id="KW-0812">Transmembrane</keyword>
<reference evidence="7" key="1">
    <citation type="submission" date="2025-08" db="UniProtKB">
        <authorList>
            <consortium name="RefSeq"/>
        </authorList>
    </citation>
    <scope>IDENTIFICATION</scope>
    <source>
        <tissue evidence="7">Lung</tissue>
    </source>
</reference>
<name>A0A6J3E381_AYTFU</name>
<comment type="similarity">
    <text evidence="1">Belongs to the 'GDXG' lipolytic enzyme family.</text>
</comment>
<feature type="active site" evidence="3">
    <location>
        <position position="194"/>
    </location>
</feature>
<dbReference type="AlphaFoldDB" id="A0A6J3E381"/>
<dbReference type="GO" id="GO:0016020">
    <property type="term" value="C:membrane"/>
    <property type="evidence" value="ECO:0007669"/>
    <property type="project" value="InterPro"/>
</dbReference>
<keyword evidence="2" id="KW-0378">Hydrolase</keyword>
<keyword evidence="4" id="KW-0472">Membrane</keyword>
<dbReference type="InParanoid" id="A0A6J3E381"/>
<dbReference type="Gene3D" id="3.40.50.1820">
    <property type="entry name" value="alpha/beta hydrolase"/>
    <property type="match status" value="1"/>
</dbReference>
<keyword evidence="6" id="KW-1185">Reference proteome</keyword>
<dbReference type="InterPro" id="IPR013094">
    <property type="entry name" value="AB_hydrolase_3"/>
</dbReference>
<evidence type="ECO:0000313" key="6">
    <source>
        <dbReference type="Proteomes" id="UP000504639"/>
    </source>
</evidence>
<dbReference type="GO" id="GO:0052689">
    <property type="term" value="F:carboxylic ester hydrolase activity"/>
    <property type="evidence" value="ECO:0007669"/>
    <property type="project" value="InterPro"/>
</dbReference>
<keyword evidence="4" id="KW-1133">Transmembrane helix</keyword>
<dbReference type="InterPro" id="IPR050300">
    <property type="entry name" value="GDXG_lipolytic_enzyme"/>
</dbReference>
<proteinExistence type="inferred from homology"/>
<dbReference type="PANTHER" id="PTHR48081">
    <property type="entry name" value="AB HYDROLASE SUPERFAMILY PROTEIN C4A8.06C"/>
    <property type="match status" value="1"/>
</dbReference>
<accession>A0A6J3E381</accession>
<feature type="domain" description="Alpha/beta hydrolase fold-3" evidence="5">
    <location>
        <begin position="320"/>
        <end position="379"/>
    </location>
</feature>
<evidence type="ECO:0000256" key="1">
    <source>
        <dbReference type="ARBA" id="ARBA00010515"/>
    </source>
</evidence>
<dbReference type="SUPFAM" id="SSF53474">
    <property type="entry name" value="alpha/beta-Hydrolases"/>
    <property type="match status" value="1"/>
</dbReference>
<evidence type="ECO:0000256" key="3">
    <source>
        <dbReference type="PIRSR" id="PIRSR037251-1"/>
    </source>
</evidence>
<dbReference type="PANTHER" id="PTHR48081:SF32">
    <property type="entry name" value="ALPHA_BETA HYDROLASE FOLD-3 DOMAIN-CONTAINING PROTEIN"/>
    <property type="match status" value="1"/>
</dbReference>
<feature type="transmembrane region" description="Helical" evidence="4">
    <location>
        <begin position="6"/>
        <end position="27"/>
    </location>
</feature>
<feature type="domain" description="Alpha/beta hydrolase fold-3" evidence="5">
    <location>
        <begin position="116"/>
        <end position="259"/>
    </location>
</feature>
<dbReference type="PIRSF" id="PIRSF037251">
    <property type="entry name" value="Arylacetamide_deacetylase"/>
    <property type="match status" value="1"/>
</dbReference>
<feature type="active site" evidence="3">
    <location>
        <position position="377"/>
    </location>
</feature>
<dbReference type="Pfam" id="PF07859">
    <property type="entry name" value="Abhydrolase_3"/>
    <property type="match status" value="2"/>
</dbReference>
<dbReference type="InterPro" id="IPR017157">
    <property type="entry name" value="Arylacetamide_deacetylase"/>
</dbReference>